<dbReference type="Proteomes" id="UP000067626">
    <property type="component" value="Chromosome"/>
</dbReference>
<reference evidence="6 7" key="1">
    <citation type="submission" date="2015-07" db="EMBL/GenBank/DDBJ databases">
        <title>Genome analysis of myxobacterium Chondromyces crocatus Cm c5 reveals a high potential for natural compound synthesis and the genetic basis for the loss of fruiting body formation.</title>
        <authorList>
            <person name="Zaburannyi N."/>
            <person name="Bunk B."/>
            <person name="Maier J."/>
            <person name="Overmann J."/>
            <person name="Mueller R."/>
        </authorList>
    </citation>
    <scope>NUCLEOTIDE SEQUENCE [LARGE SCALE GENOMIC DNA]</scope>
    <source>
        <strain evidence="6 7">Cm c5</strain>
    </source>
</reference>
<evidence type="ECO:0000313" key="7">
    <source>
        <dbReference type="Proteomes" id="UP000067626"/>
    </source>
</evidence>
<sequence>MAGLVIACTATFGDEAEGLLTEGVAPHTLSLSRQRSASNLSAAERDEAVLKAEVVFGQPNPEDLLAAPRLRWVHLSSAGYTRYETPEVREAFQKRGIALTTSSGVYDEPCAEHALALVLAASRRLPECVQEQLGARGWPSREVRRRSGLLRGRSVLVLGFGAIGRRLAELLAPFEVELTIFRAHPRGDEPGRVVVRDGLEEAFAEAEFVISTLPENETTRALVSRPLIDRMQPTAWFINVGRGTTVDQAALHTALTARRLGGAYLDVTDPEPLPADHPLWQAPGCWITPHAAGGQREEMVALVQHFLDNLRRFERGTALVDRVI</sequence>
<dbReference type="PANTHER" id="PTHR43333">
    <property type="entry name" value="2-HACID_DH_C DOMAIN-CONTAINING PROTEIN"/>
    <property type="match status" value="1"/>
</dbReference>
<evidence type="ECO:0000256" key="2">
    <source>
        <dbReference type="ARBA" id="ARBA00023027"/>
    </source>
</evidence>
<dbReference type="SUPFAM" id="SSF52283">
    <property type="entry name" value="Formate/glycerate dehydrogenase catalytic domain-like"/>
    <property type="match status" value="1"/>
</dbReference>
<dbReference type="InterPro" id="IPR036291">
    <property type="entry name" value="NAD(P)-bd_dom_sf"/>
</dbReference>
<dbReference type="GO" id="GO:0016616">
    <property type="term" value="F:oxidoreductase activity, acting on the CH-OH group of donors, NAD or NADP as acceptor"/>
    <property type="evidence" value="ECO:0007669"/>
    <property type="project" value="InterPro"/>
</dbReference>
<dbReference type="SUPFAM" id="SSF51735">
    <property type="entry name" value="NAD(P)-binding Rossmann-fold domains"/>
    <property type="match status" value="1"/>
</dbReference>
<dbReference type="EMBL" id="CP012159">
    <property type="protein sequence ID" value="AKT43634.1"/>
    <property type="molecule type" value="Genomic_DNA"/>
</dbReference>
<proteinExistence type="inferred from homology"/>
<gene>
    <name evidence="6" type="ORF">CMC5_078690</name>
</gene>
<dbReference type="KEGG" id="ccro:CMC5_078690"/>
<dbReference type="OrthoDB" id="9793626at2"/>
<evidence type="ECO:0000313" key="6">
    <source>
        <dbReference type="EMBL" id="AKT43634.1"/>
    </source>
</evidence>
<keyword evidence="1 3" id="KW-0560">Oxidoreductase</keyword>
<organism evidence="6 7">
    <name type="scientific">Chondromyces crocatus</name>
    <dbReference type="NCBI Taxonomy" id="52"/>
    <lineage>
        <taxon>Bacteria</taxon>
        <taxon>Pseudomonadati</taxon>
        <taxon>Myxococcota</taxon>
        <taxon>Polyangia</taxon>
        <taxon>Polyangiales</taxon>
        <taxon>Polyangiaceae</taxon>
        <taxon>Chondromyces</taxon>
    </lineage>
</organism>
<dbReference type="Pfam" id="PF02826">
    <property type="entry name" value="2-Hacid_dh_C"/>
    <property type="match status" value="1"/>
</dbReference>
<feature type="domain" description="D-isomer specific 2-hydroxyacid dehydrogenase catalytic" evidence="4">
    <location>
        <begin position="39"/>
        <end position="323"/>
    </location>
</feature>
<dbReference type="CDD" id="cd05300">
    <property type="entry name" value="2-Hacid_dh_1"/>
    <property type="match status" value="1"/>
</dbReference>
<evidence type="ECO:0000256" key="3">
    <source>
        <dbReference type="RuleBase" id="RU003719"/>
    </source>
</evidence>
<keyword evidence="2" id="KW-0520">NAD</keyword>
<dbReference type="STRING" id="52.CMC5_078690"/>
<protein>
    <submittedName>
        <fullName evidence="6">Dehydrogenase</fullName>
    </submittedName>
</protein>
<dbReference type="PANTHER" id="PTHR43333:SF1">
    <property type="entry name" value="D-ISOMER SPECIFIC 2-HYDROXYACID DEHYDROGENASE NAD-BINDING DOMAIN-CONTAINING PROTEIN"/>
    <property type="match status" value="1"/>
</dbReference>
<dbReference type="Pfam" id="PF00389">
    <property type="entry name" value="2-Hacid_dh"/>
    <property type="match status" value="1"/>
</dbReference>
<comment type="similarity">
    <text evidence="3">Belongs to the D-isomer specific 2-hydroxyacid dehydrogenase family.</text>
</comment>
<evidence type="ECO:0000256" key="1">
    <source>
        <dbReference type="ARBA" id="ARBA00023002"/>
    </source>
</evidence>
<dbReference type="GO" id="GO:0051287">
    <property type="term" value="F:NAD binding"/>
    <property type="evidence" value="ECO:0007669"/>
    <property type="project" value="InterPro"/>
</dbReference>
<dbReference type="PATRIC" id="fig|52.7.peg.8661"/>
<dbReference type="RefSeq" id="WP_050435071.1">
    <property type="nucleotide sequence ID" value="NZ_CP012159.1"/>
</dbReference>
<dbReference type="InterPro" id="IPR006139">
    <property type="entry name" value="D-isomer_2_OHA_DH_cat_dom"/>
</dbReference>
<accession>A0A0K1ES69</accession>
<evidence type="ECO:0000259" key="4">
    <source>
        <dbReference type="Pfam" id="PF00389"/>
    </source>
</evidence>
<dbReference type="AlphaFoldDB" id="A0A0K1ES69"/>
<keyword evidence="7" id="KW-1185">Reference proteome</keyword>
<dbReference type="Gene3D" id="3.40.50.720">
    <property type="entry name" value="NAD(P)-binding Rossmann-like Domain"/>
    <property type="match status" value="2"/>
</dbReference>
<feature type="domain" description="D-isomer specific 2-hydroxyacid dehydrogenase NAD-binding" evidence="5">
    <location>
        <begin position="115"/>
        <end position="292"/>
    </location>
</feature>
<name>A0A0K1ES69_CHOCO</name>
<evidence type="ECO:0000259" key="5">
    <source>
        <dbReference type="Pfam" id="PF02826"/>
    </source>
</evidence>
<dbReference type="InterPro" id="IPR006140">
    <property type="entry name" value="D-isomer_DH_NAD-bd"/>
</dbReference>